<reference evidence="14 15" key="1">
    <citation type="submission" date="2016-10" db="EMBL/GenBank/DDBJ databases">
        <authorList>
            <person name="de Groot N.N."/>
        </authorList>
    </citation>
    <scope>NUCLEOTIDE SEQUENCE [LARGE SCALE GENOMIC DNA]</scope>
    <source>
        <strain evidence="14 15">DSM 22274</strain>
    </source>
</reference>
<evidence type="ECO:0000256" key="8">
    <source>
        <dbReference type="ARBA" id="ARBA00023136"/>
    </source>
</evidence>
<dbReference type="PANTHER" id="PTHR43528:SF1">
    <property type="entry name" value="ALPHA-KETOGLUTARATE PERMEASE"/>
    <property type="match status" value="1"/>
</dbReference>
<feature type="transmembrane region" description="Helical" evidence="12">
    <location>
        <begin position="385"/>
        <end position="410"/>
    </location>
</feature>
<dbReference type="PROSITE" id="PS00217">
    <property type="entry name" value="SUGAR_TRANSPORT_2"/>
    <property type="match status" value="1"/>
</dbReference>
<dbReference type="Proteomes" id="UP000182725">
    <property type="component" value="Unassembled WGS sequence"/>
</dbReference>
<feature type="transmembrane region" description="Helical" evidence="12">
    <location>
        <begin position="226"/>
        <end position="245"/>
    </location>
</feature>
<dbReference type="AlphaFoldDB" id="A0A1H5N4Q7"/>
<evidence type="ECO:0000256" key="1">
    <source>
        <dbReference type="ARBA" id="ARBA00004651"/>
    </source>
</evidence>
<proteinExistence type="inferred from homology"/>
<dbReference type="EMBL" id="FNTV01000001">
    <property type="protein sequence ID" value="SEE96582.1"/>
    <property type="molecule type" value="Genomic_DNA"/>
</dbReference>
<comment type="subcellular location">
    <subcellularLocation>
        <location evidence="1">Cell membrane</location>
        <topology evidence="1">Multi-pass membrane protein</topology>
    </subcellularLocation>
</comment>
<feature type="transmembrane region" description="Helical" evidence="12">
    <location>
        <begin position="324"/>
        <end position="345"/>
    </location>
</feature>
<feature type="compositionally biased region" description="Polar residues" evidence="11">
    <location>
        <begin position="1"/>
        <end position="11"/>
    </location>
</feature>
<dbReference type="GO" id="GO:0015293">
    <property type="term" value="F:symporter activity"/>
    <property type="evidence" value="ECO:0007669"/>
    <property type="project" value="UniProtKB-KW"/>
</dbReference>
<keyword evidence="7 12" id="KW-1133">Transmembrane helix</keyword>
<evidence type="ECO:0000256" key="5">
    <source>
        <dbReference type="ARBA" id="ARBA00022692"/>
    </source>
</evidence>
<dbReference type="Pfam" id="PF00083">
    <property type="entry name" value="Sugar_tr"/>
    <property type="match status" value="1"/>
</dbReference>
<dbReference type="PROSITE" id="PS00216">
    <property type="entry name" value="SUGAR_TRANSPORT_1"/>
    <property type="match status" value="1"/>
</dbReference>
<evidence type="ECO:0000256" key="4">
    <source>
        <dbReference type="ARBA" id="ARBA00022475"/>
    </source>
</evidence>
<keyword evidence="6" id="KW-0769">Symport</keyword>
<dbReference type="PROSITE" id="PS50850">
    <property type="entry name" value="MFS"/>
    <property type="match status" value="1"/>
</dbReference>
<keyword evidence="8 12" id="KW-0472">Membrane</keyword>
<evidence type="ECO:0000313" key="15">
    <source>
        <dbReference type="Proteomes" id="UP000182725"/>
    </source>
</evidence>
<dbReference type="InterPro" id="IPR036259">
    <property type="entry name" value="MFS_trans_sf"/>
</dbReference>
<accession>A0A1H5N4Q7</accession>
<keyword evidence="5 12" id="KW-0812">Transmembrane</keyword>
<dbReference type="PANTHER" id="PTHR43528">
    <property type="entry name" value="ALPHA-KETOGLUTARATE PERMEASE"/>
    <property type="match status" value="1"/>
</dbReference>
<feature type="compositionally biased region" description="Basic and acidic residues" evidence="11">
    <location>
        <begin position="13"/>
        <end position="22"/>
    </location>
</feature>
<feature type="domain" description="Major facilitator superfamily (MFS) profile" evidence="13">
    <location>
        <begin position="54"/>
        <end position="474"/>
    </location>
</feature>
<dbReference type="InterPro" id="IPR005828">
    <property type="entry name" value="MFS_sugar_transport-like"/>
</dbReference>
<dbReference type="RefSeq" id="WP_074712543.1">
    <property type="nucleotide sequence ID" value="NZ_FNTV01000001.1"/>
</dbReference>
<keyword evidence="4" id="KW-1003">Cell membrane</keyword>
<dbReference type="InterPro" id="IPR020846">
    <property type="entry name" value="MFS_dom"/>
</dbReference>
<gene>
    <name evidence="14" type="ORF">SAMN04489740_3383</name>
</gene>
<comment type="function">
    <text evidence="9">May be a proton symporter involved in the uptake of osmolytes such as proline and glycine betaine.</text>
</comment>
<evidence type="ECO:0000256" key="7">
    <source>
        <dbReference type="ARBA" id="ARBA00022989"/>
    </source>
</evidence>
<evidence type="ECO:0000256" key="9">
    <source>
        <dbReference type="ARBA" id="ARBA00037295"/>
    </source>
</evidence>
<evidence type="ECO:0000256" key="6">
    <source>
        <dbReference type="ARBA" id="ARBA00022847"/>
    </source>
</evidence>
<evidence type="ECO:0000256" key="2">
    <source>
        <dbReference type="ARBA" id="ARBA00008240"/>
    </source>
</evidence>
<evidence type="ECO:0000256" key="12">
    <source>
        <dbReference type="SAM" id="Phobius"/>
    </source>
</evidence>
<feature type="transmembrane region" description="Helical" evidence="12">
    <location>
        <begin position="191"/>
        <end position="214"/>
    </location>
</feature>
<feature type="transmembrane region" description="Helical" evidence="12">
    <location>
        <begin position="452"/>
        <end position="469"/>
    </location>
</feature>
<evidence type="ECO:0000256" key="10">
    <source>
        <dbReference type="ARBA" id="ARBA00039918"/>
    </source>
</evidence>
<evidence type="ECO:0000256" key="11">
    <source>
        <dbReference type="SAM" id="MobiDB-lite"/>
    </source>
</evidence>
<comment type="similarity">
    <text evidence="2">Belongs to the major facilitator superfamily. Metabolite:H+ Symporter (MHS) family (TC 2.A.1.6) family.</text>
</comment>
<organism evidence="14 15">
    <name type="scientific">Arthrobacter alpinus</name>
    <dbReference type="NCBI Taxonomy" id="656366"/>
    <lineage>
        <taxon>Bacteria</taxon>
        <taxon>Bacillati</taxon>
        <taxon>Actinomycetota</taxon>
        <taxon>Actinomycetes</taxon>
        <taxon>Micrococcales</taxon>
        <taxon>Micrococcaceae</taxon>
        <taxon>Arthrobacter</taxon>
    </lineage>
</organism>
<evidence type="ECO:0000256" key="3">
    <source>
        <dbReference type="ARBA" id="ARBA00022448"/>
    </source>
</evidence>
<dbReference type="InterPro" id="IPR051084">
    <property type="entry name" value="H+-coupled_symporters"/>
</dbReference>
<sequence length="534" mass="56857">MPTDRSMTQPDSGVKDTADRSQPKLKKPRLPKLKKRRLGVDDVNVVDAPMLKKALGGTVVGNTMEWYDVGVFGYLIGTMGPVFLPDSDPSVQTLFLLGTFAATFLARPLGGVVFGWLGDKIGRQKVLAATLIVMAASTFAVGLLPGYAQIGIWAAVLLVLLKLVQGFSTGGEYAGATTFVSEYAPDNRRGFFASILDLGSYMGFAIGAALVSVLQLTLGQEAMEQWGWRLPFLIAGPLGLIAVYFRMKIEESPQFQATLDANEENAKSAAASDEATSSGPVRLVKVYWRQVVLAMVLVAAANTVGYALTSYMPTYLTDSKGYDPVHGTLLTIPILVAMALCIPLTGRLSDRVGRRPVLWVGAISTVVLAVPAFLLIGVGPVWTTLLGLALIAFPVTFYVANLASALPALFPTSSRYGGMGISYNFAVAIFGGTAPFIIQGLITMTGNDMMPAYYLMLTSAIGAVAIYFLRESAQKPLPGSMPSVATLEEAQELVATQDDNPLLDMDHMPFDDSYEPATPGAGIPVTVGRPESDG</sequence>
<evidence type="ECO:0000259" key="13">
    <source>
        <dbReference type="PROSITE" id="PS50850"/>
    </source>
</evidence>
<dbReference type="GO" id="GO:0005886">
    <property type="term" value="C:plasma membrane"/>
    <property type="evidence" value="ECO:0007669"/>
    <property type="project" value="UniProtKB-SubCell"/>
</dbReference>
<protein>
    <recommendedName>
        <fullName evidence="10">Putative proline/betaine transporter</fullName>
    </recommendedName>
</protein>
<feature type="transmembrane region" description="Helical" evidence="12">
    <location>
        <begin position="94"/>
        <end position="117"/>
    </location>
</feature>
<feature type="transmembrane region" description="Helical" evidence="12">
    <location>
        <begin position="291"/>
        <end position="312"/>
    </location>
</feature>
<name>A0A1H5N4Q7_9MICC</name>
<feature type="transmembrane region" description="Helical" evidence="12">
    <location>
        <begin position="126"/>
        <end position="144"/>
    </location>
</feature>
<keyword evidence="3" id="KW-0813">Transport</keyword>
<dbReference type="SUPFAM" id="SSF103473">
    <property type="entry name" value="MFS general substrate transporter"/>
    <property type="match status" value="1"/>
</dbReference>
<feature type="transmembrane region" description="Helical" evidence="12">
    <location>
        <begin position="357"/>
        <end position="379"/>
    </location>
</feature>
<dbReference type="FunFam" id="1.20.1250.20:FF:000001">
    <property type="entry name" value="Dicarboxylate MFS transporter"/>
    <property type="match status" value="1"/>
</dbReference>
<feature type="transmembrane region" description="Helical" evidence="12">
    <location>
        <begin position="422"/>
        <end position="446"/>
    </location>
</feature>
<feature type="region of interest" description="Disordered" evidence="11">
    <location>
        <begin position="1"/>
        <end position="31"/>
    </location>
</feature>
<dbReference type="InterPro" id="IPR005829">
    <property type="entry name" value="Sugar_transporter_CS"/>
</dbReference>
<feature type="transmembrane region" description="Helical" evidence="12">
    <location>
        <begin position="150"/>
        <end position="170"/>
    </location>
</feature>
<dbReference type="Gene3D" id="1.20.1250.20">
    <property type="entry name" value="MFS general substrate transporter like domains"/>
    <property type="match status" value="2"/>
</dbReference>
<evidence type="ECO:0000313" key="14">
    <source>
        <dbReference type="EMBL" id="SEE96582.1"/>
    </source>
</evidence>